<dbReference type="Gene3D" id="1.10.600.10">
    <property type="entry name" value="Farnesyl Diphosphate Synthase"/>
    <property type="match status" value="1"/>
</dbReference>
<dbReference type="RefSeq" id="XP_025571675.1">
    <property type="nucleotide sequence ID" value="XM_025721678.1"/>
</dbReference>
<sequence length="211" mass="23941">MRKIAKLAADASCRCYPFHPPDLQSKIALFFTYFFTIDDLIRDFPTEAQNFRRDVLQQKPLSPVFESCRERLIDLDGYYDPYSADMVSKSVPRVLTSFRINFRFKTGLPEALIYLLAPRSVFGAESTRYLVQLAPELAVIINGINDILSFYKEVMVAQEPVNFVQHFAMVKGESVVEALEGVVERVVGCLGNGRRVVAGWPLLRGYVEAFV</sequence>
<dbReference type="GeneID" id="37226543"/>
<dbReference type="SUPFAM" id="SSF48576">
    <property type="entry name" value="Terpenoid synthases"/>
    <property type="match status" value="1"/>
</dbReference>
<keyword evidence="2" id="KW-1185">Reference proteome</keyword>
<protein>
    <submittedName>
        <fullName evidence="1">Terpenoid synthase</fullName>
    </submittedName>
</protein>
<accession>A0A395GRL3</accession>
<evidence type="ECO:0000313" key="2">
    <source>
        <dbReference type="Proteomes" id="UP000249402"/>
    </source>
</evidence>
<name>A0A395GRL3_9EURO</name>
<evidence type="ECO:0000313" key="1">
    <source>
        <dbReference type="EMBL" id="RAK97347.1"/>
    </source>
</evidence>
<dbReference type="EMBL" id="KZ824464">
    <property type="protein sequence ID" value="RAK97347.1"/>
    <property type="molecule type" value="Genomic_DNA"/>
</dbReference>
<dbReference type="Proteomes" id="UP000249402">
    <property type="component" value="Unassembled WGS sequence"/>
</dbReference>
<proteinExistence type="predicted"/>
<dbReference type="InterPro" id="IPR008949">
    <property type="entry name" value="Isoprenoid_synthase_dom_sf"/>
</dbReference>
<dbReference type="AlphaFoldDB" id="A0A395GRL3"/>
<gene>
    <name evidence="1" type="ORF">BO80DRAFT_448518</name>
</gene>
<dbReference type="STRING" id="1448316.A0A395GRL3"/>
<reference evidence="1 2" key="1">
    <citation type="submission" date="2018-02" db="EMBL/GenBank/DDBJ databases">
        <title>The genomes of Aspergillus section Nigri reveals drivers in fungal speciation.</title>
        <authorList>
            <consortium name="DOE Joint Genome Institute"/>
            <person name="Vesth T.C."/>
            <person name="Nybo J."/>
            <person name="Theobald S."/>
            <person name="Brandl J."/>
            <person name="Frisvad J.C."/>
            <person name="Nielsen K.F."/>
            <person name="Lyhne E.K."/>
            <person name="Kogle M.E."/>
            <person name="Kuo A."/>
            <person name="Riley R."/>
            <person name="Clum A."/>
            <person name="Nolan M."/>
            <person name="Lipzen A."/>
            <person name="Salamov A."/>
            <person name="Henrissat B."/>
            <person name="Wiebenga A."/>
            <person name="De vries R.P."/>
            <person name="Grigoriev I.V."/>
            <person name="Mortensen U.H."/>
            <person name="Andersen M.R."/>
            <person name="Baker S.E."/>
        </authorList>
    </citation>
    <scope>NUCLEOTIDE SEQUENCE [LARGE SCALE GENOMIC DNA]</scope>
    <source>
        <strain evidence="1 2">CBS 121593</strain>
    </source>
</reference>
<dbReference type="VEuPathDB" id="FungiDB:BO80DRAFT_448518"/>
<organism evidence="1 2">
    <name type="scientific">Aspergillus ibericus CBS 121593</name>
    <dbReference type="NCBI Taxonomy" id="1448316"/>
    <lineage>
        <taxon>Eukaryota</taxon>
        <taxon>Fungi</taxon>
        <taxon>Dikarya</taxon>
        <taxon>Ascomycota</taxon>
        <taxon>Pezizomycotina</taxon>
        <taxon>Eurotiomycetes</taxon>
        <taxon>Eurotiomycetidae</taxon>
        <taxon>Eurotiales</taxon>
        <taxon>Aspergillaceae</taxon>
        <taxon>Aspergillus</taxon>
        <taxon>Aspergillus subgen. Circumdati</taxon>
    </lineage>
</organism>
<dbReference type="OrthoDB" id="2998174at2759"/>